<comment type="caution">
    <text evidence="1">The sequence shown here is derived from an EMBL/GenBank/DDBJ whole genome shotgun (WGS) entry which is preliminary data.</text>
</comment>
<reference evidence="1 2" key="1">
    <citation type="submission" date="2023-10" db="EMBL/GenBank/DDBJ databases">
        <title>Veillonella sp. nov., isolated from a pig farm feces dump.</title>
        <authorList>
            <person name="Chang Y.-H."/>
        </authorList>
    </citation>
    <scope>NUCLEOTIDE SEQUENCE [LARGE SCALE GENOMIC DNA]</scope>
    <source>
        <strain evidence="1 2">YH-vei2233</strain>
    </source>
</reference>
<name>A0ABU3Z6M3_9FIRM</name>
<evidence type="ECO:0000313" key="1">
    <source>
        <dbReference type="EMBL" id="MDV5087552.1"/>
    </source>
</evidence>
<accession>A0ABU3Z6M3</accession>
<protein>
    <submittedName>
        <fullName evidence="1">Uncharacterized protein</fullName>
    </submittedName>
</protein>
<evidence type="ECO:0000313" key="2">
    <source>
        <dbReference type="Proteomes" id="UP001272515"/>
    </source>
</evidence>
<organism evidence="1 2">
    <name type="scientific">Veillonella absiana</name>
    <dbReference type="NCBI Taxonomy" id="3079305"/>
    <lineage>
        <taxon>Bacteria</taxon>
        <taxon>Bacillati</taxon>
        <taxon>Bacillota</taxon>
        <taxon>Negativicutes</taxon>
        <taxon>Veillonellales</taxon>
        <taxon>Veillonellaceae</taxon>
        <taxon>Veillonella</taxon>
    </lineage>
</organism>
<dbReference type="Proteomes" id="UP001272515">
    <property type="component" value="Unassembled WGS sequence"/>
</dbReference>
<dbReference type="RefSeq" id="WP_295193295.1">
    <property type="nucleotide sequence ID" value="NZ_JAWJZA010000011.1"/>
</dbReference>
<proteinExistence type="predicted"/>
<sequence length="87" mass="10037">MKNSHIVPKEPERKGVFYFGRYGVVAYTSTEEYQNSDGTIARDETKYITKWNPETKEFYITGKEPRTIKIGGYGIGSYDPSEDADKW</sequence>
<dbReference type="EMBL" id="JAWJZB010000002">
    <property type="protein sequence ID" value="MDV5087552.1"/>
    <property type="molecule type" value="Genomic_DNA"/>
</dbReference>
<keyword evidence="2" id="KW-1185">Reference proteome</keyword>
<gene>
    <name evidence="1" type="ORF">RVY80_01620</name>
</gene>